<evidence type="ECO:0000313" key="3">
    <source>
        <dbReference type="EMBL" id="HIU29779.1"/>
    </source>
</evidence>
<dbReference type="GO" id="GO:0006260">
    <property type="term" value="P:DNA replication"/>
    <property type="evidence" value="ECO:0007669"/>
    <property type="project" value="UniProtKB-KW"/>
</dbReference>
<dbReference type="AlphaFoldDB" id="A0A9D1I7R0"/>
<reference evidence="3" key="2">
    <citation type="journal article" date="2021" name="PeerJ">
        <title>Extensive microbial diversity within the chicken gut microbiome revealed by metagenomics and culture.</title>
        <authorList>
            <person name="Gilroy R."/>
            <person name="Ravi A."/>
            <person name="Getino M."/>
            <person name="Pursley I."/>
            <person name="Horton D.L."/>
            <person name="Alikhan N.F."/>
            <person name="Baker D."/>
            <person name="Gharbi K."/>
            <person name="Hall N."/>
            <person name="Watson M."/>
            <person name="Adriaenssens E.M."/>
            <person name="Foster-Nyarko E."/>
            <person name="Jarju S."/>
            <person name="Secka A."/>
            <person name="Antonio M."/>
            <person name="Oren A."/>
            <person name="Chaudhuri R.R."/>
            <person name="La Ragione R."/>
            <person name="Hildebrand F."/>
            <person name="Pallen M.J."/>
        </authorList>
    </citation>
    <scope>NUCLEOTIDE SEQUENCE</scope>
    <source>
        <strain evidence="3">CHK195-4489</strain>
    </source>
</reference>
<keyword evidence="1" id="KW-0235">DNA replication</keyword>
<dbReference type="Proteomes" id="UP000824089">
    <property type="component" value="Unassembled WGS sequence"/>
</dbReference>
<keyword evidence="2" id="KW-0472">Membrane</keyword>
<evidence type="ECO:0000256" key="2">
    <source>
        <dbReference type="SAM" id="Phobius"/>
    </source>
</evidence>
<gene>
    <name evidence="3" type="ORF">IAD50_05725</name>
</gene>
<evidence type="ECO:0008006" key="5">
    <source>
        <dbReference type="Google" id="ProtNLM"/>
    </source>
</evidence>
<dbReference type="EMBL" id="DVMM01000119">
    <property type="protein sequence ID" value="HIU29779.1"/>
    <property type="molecule type" value="Genomic_DNA"/>
</dbReference>
<proteinExistence type="predicted"/>
<sequence>MGEQKNPYQILGLPENADRELVEKKYGALVRQYKQRTDEYGTTNEDLDYYNEITKAYNEIMGIDGDYTDTDPTNIIPYSIRKKWHKISSFFDSYKLLICGGLLIVVIGVLTYLQLKDASKQDLYIKFVGAFSSGYADSEDGYIDRQIAAKSTVVEEPLVSYFTVVDGETSLLDQSAKNGAVQFRSEFTGGALDIIIIDKENLDVYVDQLVFLRLDDFLEEHKEDPGFSNLDLYRYENTGEEDDRTQSGVYAVEISSMEFFEGMNLVKRYPEERQTMYLAIARTSKNLEKAKAFAAEVIATNKE</sequence>
<protein>
    <recommendedName>
        <fullName evidence="5">J domain-containing protein</fullName>
    </recommendedName>
</protein>
<keyword evidence="2" id="KW-1133">Transmembrane helix</keyword>
<evidence type="ECO:0000256" key="1">
    <source>
        <dbReference type="ARBA" id="ARBA00022705"/>
    </source>
</evidence>
<dbReference type="Gene3D" id="1.10.287.110">
    <property type="entry name" value="DnaJ domain"/>
    <property type="match status" value="1"/>
</dbReference>
<evidence type="ECO:0000313" key="4">
    <source>
        <dbReference type="Proteomes" id="UP000824089"/>
    </source>
</evidence>
<name>A0A9D1I7R0_9CLOT</name>
<reference evidence="3" key="1">
    <citation type="submission" date="2020-10" db="EMBL/GenBank/DDBJ databases">
        <authorList>
            <person name="Gilroy R."/>
        </authorList>
    </citation>
    <scope>NUCLEOTIDE SEQUENCE</scope>
    <source>
        <strain evidence="3">CHK195-4489</strain>
    </source>
</reference>
<feature type="transmembrane region" description="Helical" evidence="2">
    <location>
        <begin position="96"/>
        <end position="115"/>
    </location>
</feature>
<organism evidence="3 4">
    <name type="scientific">Candidatus Egerieisoma faecipullorum</name>
    <dbReference type="NCBI Taxonomy" id="2840963"/>
    <lineage>
        <taxon>Bacteria</taxon>
        <taxon>Bacillati</taxon>
        <taxon>Bacillota</taxon>
        <taxon>Clostridia</taxon>
        <taxon>Eubacteriales</taxon>
        <taxon>Clostridiaceae</taxon>
        <taxon>Clostridiaceae incertae sedis</taxon>
        <taxon>Candidatus Egerieisoma</taxon>
    </lineage>
</organism>
<comment type="caution">
    <text evidence="3">The sequence shown here is derived from an EMBL/GenBank/DDBJ whole genome shotgun (WGS) entry which is preliminary data.</text>
</comment>
<keyword evidence="2" id="KW-0812">Transmembrane</keyword>
<dbReference type="InterPro" id="IPR036869">
    <property type="entry name" value="J_dom_sf"/>
</dbReference>
<accession>A0A9D1I7R0</accession>
<dbReference type="SUPFAM" id="SSF46565">
    <property type="entry name" value="Chaperone J-domain"/>
    <property type="match status" value="1"/>
</dbReference>